<dbReference type="GO" id="GO:0007094">
    <property type="term" value="P:mitotic spindle assembly checkpoint signaling"/>
    <property type="evidence" value="ECO:0007669"/>
    <property type="project" value="InterPro"/>
</dbReference>
<sequence>MYELEKEVATLREENRTARQAIGNKLYLENVVSDLRAQLPVLKQREQEVVSLNVELGMLQKRHHEWTELAKQILGQPSGATPINLRQYIDSLQQRQALLTSEKTHLESRLRVSEEKQKESESEVEALRSQIAQMKSTTEQLNAVVRRLKRQLSLIIWVGTLLSTFHTITS</sequence>
<dbReference type="InParanoid" id="A0A482WL46"/>
<organism evidence="2 3">
    <name type="scientific">Laodelphax striatellus</name>
    <name type="common">Small brown planthopper</name>
    <name type="synonym">Delphax striatella</name>
    <dbReference type="NCBI Taxonomy" id="195883"/>
    <lineage>
        <taxon>Eukaryota</taxon>
        <taxon>Metazoa</taxon>
        <taxon>Ecdysozoa</taxon>
        <taxon>Arthropoda</taxon>
        <taxon>Hexapoda</taxon>
        <taxon>Insecta</taxon>
        <taxon>Pterygota</taxon>
        <taxon>Neoptera</taxon>
        <taxon>Paraneoptera</taxon>
        <taxon>Hemiptera</taxon>
        <taxon>Auchenorrhyncha</taxon>
        <taxon>Fulgoroidea</taxon>
        <taxon>Delphacidae</taxon>
        <taxon>Criomorphinae</taxon>
        <taxon>Laodelphax</taxon>
    </lineage>
</organism>
<dbReference type="OrthoDB" id="331602at2759"/>
<keyword evidence="3" id="KW-1185">Reference proteome</keyword>
<proteinExistence type="predicted"/>
<feature type="coiled-coil region" evidence="1">
    <location>
        <begin position="89"/>
        <end position="151"/>
    </location>
</feature>
<comment type="caution">
    <text evidence="2">The sequence shown here is derived from an EMBL/GenBank/DDBJ whole genome shotgun (WGS) entry which is preliminary data.</text>
</comment>
<name>A0A482WL46_LAOST</name>
<evidence type="ECO:0000313" key="2">
    <source>
        <dbReference type="EMBL" id="RZF34040.1"/>
    </source>
</evidence>
<protein>
    <submittedName>
        <fullName evidence="2">Uncharacterized protein</fullName>
    </submittedName>
</protein>
<evidence type="ECO:0000256" key="1">
    <source>
        <dbReference type="SAM" id="Coils"/>
    </source>
</evidence>
<dbReference type="SMR" id="A0A482WL46"/>
<evidence type="ECO:0000313" key="3">
    <source>
        <dbReference type="Proteomes" id="UP000291343"/>
    </source>
</evidence>
<reference evidence="2 3" key="1">
    <citation type="journal article" date="2017" name="Gigascience">
        <title>Genome sequence of the small brown planthopper, Laodelphax striatellus.</title>
        <authorList>
            <person name="Zhu J."/>
            <person name="Jiang F."/>
            <person name="Wang X."/>
            <person name="Yang P."/>
            <person name="Bao Y."/>
            <person name="Zhao W."/>
            <person name="Wang W."/>
            <person name="Lu H."/>
            <person name="Wang Q."/>
            <person name="Cui N."/>
            <person name="Li J."/>
            <person name="Chen X."/>
            <person name="Luo L."/>
            <person name="Yu J."/>
            <person name="Kang L."/>
            <person name="Cui F."/>
        </authorList>
    </citation>
    <scope>NUCLEOTIDE SEQUENCE [LARGE SCALE GENOMIC DNA]</scope>
    <source>
        <strain evidence="2">Lst14</strain>
    </source>
</reference>
<feature type="coiled-coil region" evidence="1">
    <location>
        <begin position="1"/>
        <end position="62"/>
    </location>
</feature>
<dbReference type="EMBL" id="QKKF02032840">
    <property type="protein sequence ID" value="RZF34040.1"/>
    <property type="molecule type" value="Genomic_DNA"/>
</dbReference>
<gene>
    <name evidence="2" type="ORF">LSTR_LSTR017509</name>
</gene>
<keyword evidence="1" id="KW-0175">Coiled coil</keyword>
<dbReference type="Pfam" id="PF05557">
    <property type="entry name" value="MAD"/>
    <property type="match status" value="1"/>
</dbReference>
<accession>A0A482WL46</accession>
<dbReference type="STRING" id="195883.A0A482WL46"/>
<dbReference type="AlphaFoldDB" id="A0A482WL46"/>
<dbReference type="InterPro" id="IPR008672">
    <property type="entry name" value="Mad1"/>
</dbReference>
<dbReference type="Proteomes" id="UP000291343">
    <property type="component" value="Unassembled WGS sequence"/>
</dbReference>